<sequence length="144" mass="15392">MPTVSRAHASEINPGRFANMYQPLIAVHNSTTREQPPVVMTFLVSLQNFGTSIGVVLSSIVFSQTLTKVVPQCAPSVSAPDVLETGTDAGAVRHLVVGHESELDNLLLAFSEGVRNIFYFVGGIKAVSVVVSLSMGWVDVSKIH</sequence>
<organism evidence="2 3">
    <name type="scientific">Ampelomyces quisqualis</name>
    <name type="common">Powdery mildew agent</name>
    <dbReference type="NCBI Taxonomy" id="50730"/>
    <lineage>
        <taxon>Eukaryota</taxon>
        <taxon>Fungi</taxon>
        <taxon>Dikarya</taxon>
        <taxon>Ascomycota</taxon>
        <taxon>Pezizomycotina</taxon>
        <taxon>Dothideomycetes</taxon>
        <taxon>Pleosporomycetidae</taxon>
        <taxon>Pleosporales</taxon>
        <taxon>Pleosporineae</taxon>
        <taxon>Phaeosphaeriaceae</taxon>
        <taxon>Ampelomyces</taxon>
    </lineage>
</organism>
<keyword evidence="3" id="KW-1185">Reference proteome</keyword>
<keyword evidence="1" id="KW-0812">Transmembrane</keyword>
<feature type="transmembrane region" description="Helical" evidence="1">
    <location>
        <begin position="117"/>
        <end position="138"/>
    </location>
</feature>
<evidence type="ECO:0008006" key="4">
    <source>
        <dbReference type="Google" id="ProtNLM"/>
    </source>
</evidence>
<accession>A0A6A5QV48</accession>
<evidence type="ECO:0000313" key="3">
    <source>
        <dbReference type="Proteomes" id="UP000800096"/>
    </source>
</evidence>
<name>A0A6A5QV48_AMPQU</name>
<proteinExistence type="predicted"/>
<keyword evidence="1" id="KW-1133">Transmembrane helix</keyword>
<evidence type="ECO:0000256" key="1">
    <source>
        <dbReference type="SAM" id="Phobius"/>
    </source>
</evidence>
<evidence type="ECO:0000313" key="2">
    <source>
        <dbReference type="EMBL" id="KAF1919681.1"/>
    </source>
</evidence>
<dbReference type="AlphaFoldDB" id="A0A6A5QV48"/>
<reference evidence="2" key="1">
    <citation type="journal article" date="2020" name="Stud. Mycol.">
        <title>101 Dothideomycetes genomes: a test case for predicting lifestyles and emergence of pathogens.</title>
        <authorList>
            <person name="Haridas S."/>
            <person name="Albert R."/>
            <person name="Binder M."/>
            <person name="Bloem J."/>
            <person name="Labutti K."/>
            <person name="Salamov A."/>
            <person name="Andreopoulos B."/>
            <person name="Baker S."/>
            <person name="Barry K."/>
            <person name="Bills G."/>
            <person name="Bluhm B."/>
            <person name="Cannon C."/>
            <person name="Castanera R."/>
            <person name="Culley D."/>
            <person name="Daum C."/>
            <person name="Ezra D."/>
            <person name="Gonzalez J."/>
            <person name="Henrissat B."/>
            <person name="Kuo A."/>
            <person name="Liang C."/>
            <person name="Lipzen A."/>
            <person name="Lutzoni F."/>
            <person name="Magnuson J."/>
            <person name="Mondo S."/>
            <person name="Nolan M."/>
            <person name="Ohm R."/>
            <person name="Pangilinan J."/>
            <person name="Park H.-J."/>
            <person name="Ramirez L."/>
            <person name="Alfaro M."/>
            <person name="Sun H."/>
            <person name="Tritt A."/>
            <person name="Yoshinaga Y."/>
            <person name="Zwiers L.-H."/>
            <person name="Turgeon B."/>
            <person name="Goodwin S."/>
            <person name="Spatafora J."/>
            <person name="Crous P."/>
            <person name="Grigoriev I."/>
        </authorList>
    </citation>
    <scope>NUCLEOTIDE SEQUENCE</scope>
    <source>
        <strain evidence="2">HMLAC05119</strain>
    </source>
</reference>
<keyword evidence="1" id="KW-0472">Membrane</keyword>
<protein>
    <recommendedName>
        <fullName evidence="4">Major facilitator superfamily (MFS) profile domain-containing protein</fullName>
    </recommendedName>
</protein>
<dbReference type="Proteomes" id="UP000800096">
    <property type="component" value="Unassembled WGS sequence"/>
</dbReference>
<dbReference type="OrthoDB" id="10021397at2759"/>
<dbReference type="EMBL" id="ML979133">
    <property type="protein sequence ID" value="KAF1919681.1"/>
    <property type="molecule type" value="Genomic_DNA"/>
</dbReference>
<gene>
    <name evidence="2" type="ORF">BDU57DRAFT_512895</name>
</gene>